<dbReference type="OrthoDB" id="9991317at2759"/>
<reference evidence="3 4" key="1">
    <citation type="submission" date="2013-07" db="EMBL/GenBank/DDBJ databases">
        <title>The Genome Sequence of Cryptococcus heveanensis BCC8398.</title>
        <authorList>
            <consortium name="The Broad Institute Genome Sequencing Platform"/>
            <person name="Cuomo C."/>
            <person name="Litvintseva A."/>
            <person name="Chen Y."/>
            <person name="Heitman J."/>
            <person name="Sun S."/>
            <person name="Springer D."/>
            <person name="Dromer F."/>
            <person name="Young S.K."/>
            <person name="Zeng Q."/>
            <person name="Gargeya S."/>
            <person name="Fitzgerald M."/>
            <person name="Abouelleil A."/>
            <person name="Alvarado L."/>
            <person name="Berlin A.M."/>
            <person name="Chapman S.B."/>
            <person name="Dewar J."/>
            <person name="Goldberg J."/>
            <person name="Griggs A."/>
            <person name="Gujja S."/>
            <person name="Hansen M."/>
            <person name="Howarth C."/>
            <person name="Imamovic A."/>
            <person name="Larimer J."/>
            <person name="McCowan C."/>
            <person name="Murphy C."/>
            <person name="Pearson M."/>
            <person name="Priest M."/>
            <person name="Roberts A."/>
            <person name="Saif S."/>
            <person name="Shea T."/>
            <person name="Sykes S."/>
            <person name="Wortman J."/>
            <person name="Nusbaum C."/>
            <person name="Birren B."/>
        </authorList>
    </citation>
    <scope>NUCLEOTIDE SEQUENCE [LARGE SCALE GENOMIC DNA]</scope>
    <source>
        <strain evidence="3 4">BCC8398</strain>
    </source>
</reference>
<gene>
    <name evidence="3" type="ORF">I316_05770</name>
</gene>
<dbReference type="Gene3D" id="1.25.40.10">
    <property type="entry name" value="Tetratricopeptide repeat domain"/>
    <property type="match status" value="4"/>
</dbReference>
<dbReference type="GO" id="GO:0006383">
    <property type="term" value="P:transcription by RNA polymerase III"/>
    <property type="evidence" value="ECO:0007669"/>
    <property type="project" value="InterPro"/>
</dbReference>
<evidence type="ECO:0000256" key="2">
    <source>
        <dbReference type="SAM" id="MobiDB-lite"/>
    </source>
</evidence>
<keyword evidence="1" id="KW-0802">TPR repeat</keyword>
<feature type="repeat" description="TPR" evidence="1">
    <location>
        <begin position="221"/>
        <end position="254"/>
    </location>
</feature>
<evidence type="ECO:0000313" key="3">
    <source>
        <dbReference type="EMBL" id="OCF32590.1"/>
    </source>
</evidence>
<dbReference type="Pfam" id="PF13432">
    <property type="entry name" value="TPR_16"/>
    <property type="match status" value="1"/>
</dbReference>
<feature type="region of interest" description="Disordered" evidence="2">
    <location>
        <begin position="842"/>
        <end position="883"/>
    </location>
</feature>
<dbReference type="PROSITE" id="PS50005">
    <property type="entry name" value="TPR"/>
    <property type="match status" value="2"/>
</dbReference>
<dbReference type="InterPro" id="IPR019734">
    <property type="entry name" value="TPR_rpt"/>
</dbReference>
<sequence length="1045" mass="119070">MMADIPIDPALLEEEAAAEEAFSQGADDSSEDEDDGSEEHEFEDELDESHAGPSQRNTDDAVFGRLAGFASKGGPSGSQSGLGGRDFQRELVLADDEELPQASRMRVSKPRKIHKPSHEVQRLLGQANMAYIQADHEKAVELFLEVLRQDPYVLSAWTTLASCYSEQGDDEKARQMRFLAAHIDNEWREWLELAHEFKDIGHKEQAVYCFRKALKQDPSDVGSLYELGALYRQLRERTRASDVFKKLLKINRDFGHNFNLVMEYHGVLVDTNQRSYVANVLREAFDWHVDTFTSPSVAVYGGQENTMNLERIVELVDDMLILEDLEQALEVIRKGQRWLQGRRDQREWDRREDDMEYDPPDTQRAQSKKKKKQDEELEGNKGFPLDVQLRHRIALVRLRLGNDEEALIHVNQILTLDVLQYSSLFIELGDALMKREMWEKALECYAAIQECEEIDDTPSQIYAVGICQHQLKNHSQARDALQWVMENDPENINARLRLANVLEDMGHKAEALDLVSEVIRRRAHRDKDSRQLNRLTLAGLDDASAAAAEHLNKAEKAANKRLTKRVLEDQMRTQMQNLWLDVQEAERGIDEGEAGALDRFISAAGTMIENYRLNRGNFSKSRGVVRILKARKGHKRTSDVDYQAQEMQDRLERMLGCKSSCKGSEYTVFRRTEFYGLNYEEWLTLMVKYCCVLMVKNEEDIAMDILEHVVWSGLFHNKRCEVAIRLTIIACAMRLRAYDKIVENCKRLSQLHQFLPLPLLLLLGSISTGGLKAIAAWDIAAMHAYIPRELRNHIDALPSINAKGEVEPPKLHYNVSAGRWASNKTLKAVGVKLEADDEDVAVSGGARSNDADDDEDQDGDGRGEHSKEDGGEETDRPDLPKKGSPYLNVLHAQMLLSSKSYQTALFYLFRAFEIDQYNPFICFLIAQAFFGRATNRQSDNRNYQIAQGLAFLTRYRKLSPQDPASLEEVEYNYGRSFHGLGVPHLAVDHYERVLSSVEKRIEASEDPEAIRSSSLAYEAAHNLMLLYATAGNNKLVREKSKWLAI</sequence>
<dbReference type="AlphaFoldDB" id="A0A1B9GNE8"/>
<feature type="compositionally biased region" description="Basic and acidic residues" evidence="2">
    <location>
        <begin position="859"/>
        <end position="881"/>
    </location>
</feature>
<proteinExistence type="predicted"/>
<organism evidence="3 4">
    <name type="scientific">Kwoniella heveanensis BCC8398</name>
    <dbReference type="NCBI Taxonomy" id="1296120"/>
    <lineage>
        <taxon>Eukaryota</taxon>
        <taxon>Fungi</taxon>
        <taxon>Dikarya</taxon>
        <taxon>Basidiomycota</taxon>
        <taxon>Agaricomycotina</taxon>
        <taxon>Tremellomycetes</taxon>
        <taxon>Tremellales</taxon>
        <taxon>Cryptococcaceae</taxon>
        <taxon>Kwoniella</taxon>
    </lineage>
</organism>
<dbReference type="STRING" id="1296120.A0A1B9GNE8"/>
<evidence type="ECO:0000256" key="1">
    <source>
        <dbReference type="PROSITE-ProRule" id="PRU00339"/>
    </source>
</evidence>
<dbReference type="Proteomes" id="UP000092666">
    <property type="component" value="Unassembled WGS sequence"/>
</dbReference>
<feature type="compositionally biased region" description="Gly residues" evidence="2">
    <location>
        <begin position="74"/>
        <end position="84"/>
    </location>
</feature>
<reference evidence="4" key="2">
    <citation type="submission" date="2013-12" db="EMBL/GenBank/DDBJ databases">
        <title>Evolution of pathogenesis and genome organization in the Tremellales.</title>
        <authorList>
            <person name="Cuomo C."/>
            <person name="Litvintseva A."/>
            <person name="Heitman J."/>
            <person name="Chen Y."/>
            <person name="Sun S."/>
            <person name="Springer D."/>
            <person name="Dromer F."/>
            <person name="Young S."/>
            <person name="Zeng Q."/>
            <person name="Chapman S."/>
            <person name="Gujja S."/>
            <person name="Saif S."/>
            <person name="Birren B."/>
        </authorList>
    </citation>
    <scope>NUCLEOTIDE SEQUENCE [LARGE SCALE GENOMIC DNA]</scope>
    <source>
        <strain evidence="4">BCC8398</strain>
    </source>
</reference>
<dbReference type="PANTHER" id="PTHR23082:SF0">
    <property type="entry name" value="GENERAL TRANSCRIPTION FACTOR 3C POLYPEPTIDE 3"/>
    <property type="match status" value="1"/>
</dbReference>
<evidence type="ECO:0008006" key="5">
    <source>
        <dbReference type="Google" id="ProtNLM"/>
    </source>
</evidence>
<feature type="region of interest" description="Disordered" evidence="2">
    <location>
        <begin position="1"/>
        <end position="84"/>
    </location>
</feature>
<dbReference type="SMART" id="SM00028">
    <property type="entry name" value="TPR"/>
    <property type="match status" value="8"/>
</dbReference>
<evidence type="ECO:0000313" key="4">
    <source>
        <dbReference type="Proteomes" id="UP000092666"/>
    </source>
</evidence>
<feature type="compositionally biased region" description="Acidic residues" evidence="2">
    <location>
        <begin position="28"/>
        <end position="47"/>
    </location>
</feature>
<dbReference type="EMBL" id="KI669507">
    <property type="protein sequence ID" value="OCF32590.1"/>
    <property type="molecule type" value="Genomic_DNA"/>
</dbReference>
<protein>
    <recommendedName>
        <fullName evidence="5">General transcription factor 3C polypeptide 3 (Transcription factor C subunit 4)</fullName>
    </recommendedName>
</protein>
<feature type="repeat" description="TPR" evidence="1">
    <location>
        <begin position="187"/>
        <end position="220"/>
    </location>
</feature>
<dbReference type="InterPro" id="IPR039340">
    <property type="entry name" value="Tfc4/TFIIIC-102/Sfc4"/>
</dbReference>
<dbReference type="SUPFAM" id="SSF48452">
    <property type="entry name" value="TPR-like"/>
    <property type="match status" value="3"/>
</dbReference>
<feature type="region of interest" description="Disordered" evidence="2">
    <location>
        <begin position="349"/>
        <end position="377"/>
    </location>
</feature>
<dbReference type="GO" id="GO:0000127">
    <property type="term" value="C:transcription factor TFIIIC complex"/>
    <property type="evidence" value="ECO:0007669"/>
    <property type="project" value="TreeGrafter"/>
</dbReference>
<dbReference type="InterPro" id="IPR011990">
    <property type="entry name" value="TPR-like_helical_dom_sf"/>
</dbReference>
<dbReference type="PANTHER" id="PTHR23082">
    <property type="entry name" value="TRANSCRIPTION INITIATION FACTOR IIIC TFIIIC , POLYPEPTIDE 3-RELATED"/>
    <property type="match status" value="1"/>
</dbReference>
<keyword evidence="4" id="KW-1185">Reference proteome</keyword>
<name>A0A1B9GNE8_9TREE</name>
<accession>A0A1B9GNE8</accession>